<dbReference type="OrthoDB" id="4818801at2759"/>
<evidence type="ECO:0000313" key="4">
    <source>
        <dbReference type="Proteomes" id="UP000242287"/>
    </source>
</evidence>
<evidence type="ECO:0000313" key="3">
    <source>
        <dbReference type="EMBL" id="PFH54793.1"/>
    </source>
</evidence>
<evidence type="ECO:0000256" key="2">
    <source>
        <dbReference type="PIRSR" id="PIRSR613078-2"/>
    </source>
</evidence>
<dbReference type="CDD" id="cd07067">
    <property type="entry name" value="HP_PGM_like"/>
    <property type="match status" value="1"/>
</dbReference>
<dbReference type="PANTHER" id="PTHR48100">
    <property type="entry name" value="BROAD-SPECIFICITY PHOSPHATASE YOR283W-RELATED"/>
    <property type="match status" value="1"/>
</dbReference>
<dbReference type="GO" id="GO:0050278">
    <property type="term" value="F:sedoheptulose-bisphosphatase activity"/>
    <property type="evidence" value="ECO:0007669"/>
    <property type="project" value="TreeGrafter"/>
</dbReference>
<reference evidence="3 4" key="1">
    <citation type="submission" date="2014-02" db="EMBL/GenBank/DDBJ databases">
        <title>Transposable element dynamics among asymbiotic and ectomycorrhizal Amanita fungi.</title>
        <authorList>
            <consortium name="DOE Joint Genome Institute"/>
            <person name="Hess J."/>
            <person name="Skrede I."/>
            <person name="Wolfe B."/>
            <person name="LaButti K."/>
            <person name="Ohm R.A."/>
            <person name="Grigoriev I.V."/>
            <person name="Pringle A."/>
        </authorList>
    </citation>
    <scope>NUCLEOTIDE SEQUENCE [LARGE SCALE GENOMIC DNA]</scope>
    <source>
        <strain evidence="3 4">SKay4041</strain>
    </source>
</reference>
<gene>
    <name evidence="3" type="ORF">AMATHDRAFT_134681</name>
</gene>
<dbReference type="PANTHER" id="PTHR48100:SF15">
    <property type="entry name" value="SEDOHEPTULOSE 1,7-BISPHOSPHATASE"/>
    <property type="match status" value="1"/>
</dbReference>
<dbReference type="GO" id="GO:0046390">
    <property type="term" value="P:ribose phosphate biosynthetic process"/>
    <property type="evidence" value="ECO:0007669"/>
    <property type="project" value="TreeGrafter"/>
</dbReference>
<dbReference type="SUPFAM" id="SSF53254">
    <property type="entry name" value="Phosphoglycerate mutase-like"/>
    <property type="match status" value="1"/>
</dbReference>
<feature type="binding site" evidence="2">
    <location>
        <begin position="31"/>
        <end position="32"/>
    </location>
    <ligand>
        <name>substrate</name>
    </ligand>
</feature>
<dbReference type="STRING" id="703135.A0A2A9P1U4"/>
<feature type="active site" description="Tele-phosphohistidine intermediate" evidence="1">
    <location>
        <position position="19"/>
    </location>
</feature>
<accession>A0A2A9P1U4</accession>
<organism evidence="3 4">
    <name type="scientific">Amanita thiersii Skay4041</name>
    <dbReference type="NCBI Taxonomy" id="703135"/>
    <lineage>
        <taxon>Eukaryota</taxon>
        <taxon>Fungi</taxon>
        <taxon>Dikarya</taxon>
        <taxon>Basidiomycota</taxon>
        <taxon>Agaricomycotina</taxon>
        <taxon>Agaricomycetes</taxon>
        <taxon>Agaricomycetidae</taxon>
        <taxon>Agaricales</taxon>
        <taxon>Pluteineae</taxon>
        <taxon>Amanitaceae</taxon>
        <taxon>Amanita</taxon>
    </lineage>
</organism>
<dbReference type="Proteomes" id="UP000242287">
    <property type="component" value="Unassembled WGS sequence"/>
</dbReference>
<dbReference type="InterPro" id="IPR050275">
    <property type="entry name" value="PGM_Phosphatase"/>
</dbReference>
<feature type="binding site" evidence="2">
    <location>
        <begin position="100"/>
        <end position="103"/>
    </location>
    <ligand>
        <name>substrate</name>
    </ligand>
</feature>
<evidence type="ECO:0008006" key="5">
    <source>
        <dbReference type="Google" id="ProtNLM"/>
    </source>
</evidence>
<dbReference type="EMBL" id="KZ301969">
    <property type="protein sequence ID" value="PFH54793.1"/>
    <property type="molecule type" value="Genomic_DNA"/>
</dbReference>
<dbReference type="Pfam" id="PF00300">
    <property type="entry name" value="His_Phos_1"/>
    <property type="match status" value="1"/>
</dbReference>
<sequence>MTTTTTTTTTTPRLILVRHGETDWALNGRHTGRTDIPLTANGEALIRDNAPKFVGEKLVIHPNNIYNILVSPRQRAQKTFHLMFAHTKEPDYEITEDVREWDYGDYEGLTSHEIHKIQPSWSIWTDGCPGGESAKQMSDRVDSIIEKVRACHQQCIQDPQGPRDTIVFAHGHFSRAMIARWLGYPLDSGRHFNIDPGSITILGYAHHSLKEPALDAMNLRLF</sequence>
<keyword evidence="4" id="KW-1185">Reference proteome</keyword>
<evidence type="ECO:0000256" key="1">
    <source>
        <dbReference type="PIRSR" id="PIRSR613078-1"/>
    </source>
</evidence>
<dbReference type="InterPro" id="IPR029033">
    <property type="entry name" value="His_PPase_superfam"/>
</dbReference>
<protein>
    <recommendedName>
        <fullName evidence="5">Phosphoglycerate mutase-like protein</fullName>
    </recommendedName>
</protein>
<dbReference type="InterPro" id="IPR013078">
    <property type="entry name" value="His_Pase_superF_clade-1"/>
</dbReference>
<dbReference type="AlphaFoldDB" id="A0A2A9P1U4"/>
<dbReference type="Gene3D" id="3.40.50.1240">
    <property type="entry name" value="Phosphoglycerate mutase-like"/>
    <property type="match status" value="1"/>
</dbReference>
<feature type="binding site" evidence="2">
    <location>
        <position position="75"/>
    </location>
    <ligand>
        <name>substrate</name>
    </ligand>
</feature>
<proteinExistence type="predicted"/>
<feature type="active site" description="Proton donor/acceptor" evidence="1">
    <location>
        <position position="100"/>
    </location>
</feature>
<dbReference type="SMART" id="SM00855">
    <property type="entry name" value="PGAM"/>
    <property type="match status" value="1"/>
</dbReference>
<name>A0A2A9P1U4_9AGAR</name>